<accession>A0A918ILI2</accession>
<sequence length="80" mass="8816">MDKSVFRGNLVDLCYFGLSHQNLYFKSDSGKEIKILLSTVSVPALRCENCGVVILNKAIVSQSPQEILNEILTVSASKEL</sequence>
<evidence type="ECO:0000313" key="1">
    <source>
        <dbReference type="EMBL" id="GGW21945.1"/>
    </source>
</evidence>
<comment type="caution">
    <text evidence="1">The sequence shown here is derived from an EMBL/GenBank/DDBJ whole genome shotgun (WGS) entry which is preliminary data.</text>
</comment>
<name>A0A918ILI2_9FLAO</name>
<keyword evidence="2" id="KW-1185">Reference proteome</keyword>
<dbReference type="EMBL" id="BMWP01000001">
    <property type="protein sequence ID" value="GGW21945.1"/>
    <property type="molecule type" value="Genomic_DNA"/>
</dbReference>
<evidence type="ECO:0000313" key="2">
    <source>
        <dbReference type="Proteomes" id="UP000634668"/>
    </source>
</evidence>
<gene>
    <name evidence="1" type="ORF">GCM10007383_00980</name>
</gene>
<protein>
    <submittedName>
        <fullName evidence="1">Uncharacterized protein</fullName>
    </submittedName>
</protein>
<reference evidence="1" key="1">
    <citation type="journal article" date="2014" name="Int. J. Syst. Evol. Microbiol.">
        <title>Complete genome sequence of Corynebacterium casei LMG S-19264T (=DSM 44701T), isolated from a smear-ripened cheese.</title>
        <authorList>
            <consortium name="US DOE Joint Genome Institute (JGI-PGF)"/>
            <person name="Walter F."/>
            <person name="Albersmeier A."/>
            <person name="Kalinowski J."/>
            <person name="Ruckert C."/>
        </authorList>
    </citation>
    <scope>NUCLEOTIDE SEQUENCE</scope>
    <source>
        <strain evidence="1">KCTC 12113</strain>
    </source>
</reference>
<reference evidence="1" key="2">
    <citation type="submission" date="2020-09" db="EMBL/GenBank/DDBJ databases">
        <authorList>
            <person name="Sun Q."/>
            <person name="Kim S."/>
        </authorList>
    </citation>
    <scope>NUCLEOTIDE SEQUENCE</scope>
    <source>
        <strain evidence="1">KCTC 12113</strain>
    </source>
</reference>
<proteinExistence type="predicted"/>
<dbReference type="Proteomes" id="UP000634668">
    <property type="component" value="Unassembled WGS sequence"/>
</dbReference>
<organism evidence="1 2">
    <name type="scientific">Arenibacter certesii</name>
    <dbReference type="NCBI Taxonomy" id="228955"/>
    <lineage>
        <taxon>Bacteria</taxon>
        <taxon>Pseudomonadati</taxon>
        <taxon>Bacteroidota</taxon>
        <taxon>Flavobacteriia</taxon>
        <taxon>Flavobacteriales</taxon>
        <taxon>Flavobacteriaceae</taxon>
        <taxon>Arenibacter</taxon>
    </lineage>
</organism>
<dbReference type="AlphaFoldDB" id="A0A918ILI2"/>